<keyword evidence="1" id="KW-0472">Membrane</keyword>
<protein>
    <submittedName>
        <fullName evidence="2">Uncharacterized protein</fullName>
    </submittedName>
</protein>
<comment type="caution">
    <text evidence="2">The sequence shown here is derived from an EMBL/GenBank/DDBJ whole genome shotgun (WGS) entry which is preliminary data.</text>
</comment>
<organism evidence="2 3">
    <name type="scientific">Brevundimonas denitrificans</name>
    <dbReference type="NCBI Taxonomy" id="1443434"/>
    <lineage>
        <taxon>Bacteria</taxon>
        <taxon>Pseudomonadati</taxon>
        <taxon>Pseudomonadota</taxon>
        <taxon>Alphaproteobacteria</taxon>
        <taxon>Caulobacterales</taxon>
        <taxon>Caulobacteraceae</taxon>
        <taxon>Brevundimonas</taxon>
    </lineage>
</organism>
<keyword evidence="1" id="KW-1133">Transmembrane helix</keyword>
<accession>A0ABQ6BME6</accession>
<keyword evidence="3" id="KW-1185">Reference proteome</keyword>
<gene>
    <name evidence="2" type="ORF">GCM10007859_28560</name>
</gene>
<keyword evidence="1" id="KW-0812">Transmembrane</keyword>
<evidence type="ECO:0000313" key="3">
    <source>
        <dbReference type="Proteomes" id="UP001156921"/>
    </source>
</evidence>
<sequence>MIFVRIGASRATGDTVTLSRREAKAFAPRGERAAGLRGGPFDFRSDDAPLAAVPGRGAAMDIERILSWLLILVPAVILAMAAVMILKRKR</sequence>
<name>A0ABQ6BME6_9CAUL</name>
<reference evidence="3" key="1">
    <citation type="journal article" date="2019" name="Int. J. Syst. Evol. Microbiol.">
        <title>The Global Catalogue of Microorganisms (GCM) 10K type strain sequencing project: providing services to taxonomists for standard genome sequencing and annotation.</title>
        <authorList>
            <consortium name="The Broad Institute Genomics Platform"/>
            <consortium name="The Broad Institute Genome Sequencing Center for Infectious Disease"/>
            <person name="Wu L."/>
            <person name="Ma J."/>
        </authorList>
    </citation>
    <scope>NUCLEOTIDE SEQUENCE [LARGE SCALE GENOMIC DNA]</scope>
    <source>
        <strain evidence="3">NBRC 110107</strain>
    </source>
</reference>
<evidence type="ECO:0000256" key="1">
    <source>
        <dbReference type="SAM" id="Phobius"/>
    </source>
</evidence>
<dbReference type="Proteomes" id="UP001156921">
    <property type="component" value="Unassembled WGS sequence"/>
</dbReference>
<evidence type="ECO:0000313" key="2">
    <source>
        <dbReference type="EMBL" id="GLS02819.1"/>
    </source>
</evidence>
<feature type="transmembrane region" description="Helical" evidence="1">
    <location>
        <begin position="65"/>
        <end position="86"/>
    </location>
</feature>
<dbReference type="EMBL" id="BSOY01000123">
    <property type="protein sequence ID" value="GLS02819.1"/>
    <property type="molecule type" value="Genomic_DNA"/>
</dbReference>
<proteinExistence type="predicted"/>